<feature type="compositionally biased region" description="Polar residues" evidence="2">
    <location>
        <begin position="964"/>
        <end position="986"/>
    </location>
</feature>
<dbReference type="CDD" id="cd12261">
    <property type="entry name" value="RRM1_3_MRN1"/>
    <property type="match status" value="1"/>
</dbReference>
<protein>
    <submittedName>
        <fullName evidence="3">Uncharacterized protein</fullName>
    </submittedName>
</protein>
<evidence type="ECO:0000313" key="3">
    <source>
        <dbReference type="EMBL" id="PMD19651.1"/>
    </source>
</evidence>
<feature type="region of interest" description="Disordered" evidence="2">
    <location>
        <begin position="867"/>
        <end position="886"/>
    </location>
</feature>
<dbReference type="AlphaFoldDB" id="A0A2J6Q043"/>
<feature type="region of interest" description="Disordered" evidence="2">
    <location>
        <begin position="496"/>
        <end position="544"/>
    </location>
</feature>
<proteinExistence type="predicted"/>
<feature type="compositionally biased region" description="Basic and acidic residues" evidence="2">
    <location>
        <begin position="1174"/>
        <end position="1190"/>
    </location>
</feature>
<feature type="region of interest" description="Disordered" evidence="2">
    <location>
        <begin position="1146"/>
        <end position="1190"/>
    </location>
</feature>
<feature type="region of interest" description="Disordered" evidence="2">
    <location>
        <begin position="961"/>
        <end position="986"/>
    </location>
</feature>
<keyword evidence="1" id="KW-0175">Coiled coil</keyword>
<feature type="region of interest" description="Disordered" evidence="2">
    <location>
        <begin position="1071"/>
        <end position="1113"/>
    </location>
</feature>
<sequence>MSTNHHPPTHTPNPFNSLSSSGSQTSTMSNKPLSLNEAIDIAAEAAAEQVRLRRRVLNSNTAQENGSSTTCSALTDAAMNTELFRDVEAMDLHTKASTEQLRSGKTNGMEEIGLQLTSNSDIFTNDNSPHLKCNAHSNNSQYYTKKPETHTSPSISGTSRQSATQNFHQPHDCQDTQHIITQLQKMNIGQSELITKLKICAAVLENELQHARKDKEVVEKSLRIVIESMARFHQSDPTSFPSTAVAGTGRSDVGLGVYVADQGEKIKELEKEIDVVRRENRRLRRREKEFGYKPLRVGDDETEEKEVHVNFRTPGEGASGVMGKGKEKMEVSFEYGNGPTPEQLVGSWGNENADPSSQHNGLTSQQLIGSWGNPSFGVGEAGASAADNLNKSFDSGSTTVPNTPVFGPTSFNASFADVGLHSLEENMDMDNDGFPPAISFNSSSPNSVEAPRTIGDAEEEKDIDEQLLDQQAAMTKFKAMPKPSVLRVGFEVEGTKRGDDYDSNALRLSSHPPSYHRSGSMRDYNRFGPNQPPSGPRALRSESQLELKIPADLSKDKELWEEGERKEAVEIHMRSISSRARDSEMRFPEFFRYGIRYRPSSTDSNFLRTVMLGKLPVGTEMRDVLARIRGGEVLSASLLDTVKITGSMSARVVFRHEASAEEYVLYAKQHCIMFGDGDEKQETEVTLLTTPTYPPSPRFLSRLSSHGQSRCLSLPSFDPSISLTALERHLSGNNRVRGSMLVEMWIDESGTLHLQFSDVTWAGAAYGILTHHSSYRGLDVLFADDPCSGPVEELSISIPPRPPMRPANWAALQKRAASTIDEGEDAVEEVEGIQRKRLAALSNQKVEIPSFSGNGITGESWADEVIDESSSPPLPSASTFSVGSPTEPVMAVPPNSPIHGVKGEQVPCGVGGMGSGGNGVDAILVENFNEMMVNGKGGWWKDSGLSSQPVGLAGSKYAPPIPSISDNGTQSTSHPIIYNSSSPAHSTTKAAEQKEFRPTSDIETAGLCAFTGDTGAEADLTESESALNENPQTLQTIALHRLQILNNQAPLPTLNLNTNLIKKSPPKINLHDLLASSPSASESSSSSPSSSPRSLKDGEGVIRMPKGPSERAGFSKIMRYNSREQETDEVNLRMEISGLDVDAIDALSPVSDGVRNPDEISIELSDDEEDVEDEKNGERAKGTGEDERVG</sequence>
<gene>
    <name evidence="3" type="ORF">NA56DRAFT_660363</name>
</gene>
<feature type="compositionally biased region" description="Polar residues" evidence="2">
    <location>
        <begin position="868"/>
        <end position="884"/>
    </location>
</feature>
<feature type="compositionally biased region" description="Low complexity" evidence="2">
    <location>
        <begin position="1"/>
        <end position="29"/>
    </location>
</feature>
<feature type="compositionally biased region" description="Acidic residues" evidence="2">
    <location>
        <begin position="1160"/>
        <end position="1173"/>
    </location>
</feature>
<dbReference type="EMBL" id="KZ613488">
    <property type="protein sequence ID" value="PMD19651.1"/>
    <property type="molecule type" value="Genomic_DNA"/>
</dbReference>
<keyword evidence="4" id="KW-1185">Reference proteome</keyword>
<evidence type="ECO:0000256" key="1">
    <source>
        <dbReference type="SAM" id="Coils"/>
    </source>
</evidence>
<organism evidence="3 4">
    <name type="scientific">Hyaloscypha hepaticicola</name>
    <dbReference type="NCBI Taxonomy" id="2082293"/>
    <lineage>
        <taxon>Eukaryota</taxon>
        <taxon>Fungi</taxon>
        <taxon>Dikarya</taxon>
        <taxon>Ascomycota</taxon>
        <taxon>Pezizomycotina</taxon>
        <taxon>Leotiomycetes</taxon>
        <taxon>Helotiales</taxon>
        <taxon>Hyaloscyphaceae</taxon>
        <taxon>Hyaloscypha</taxon>
    </lineage>
</organism>
<feature type="compositionally biased region" description="Low complexity" evidence="2">
    <location>
        <begin position="1076"/>
        <end position="1093"/>
    </location>
</feature>
<evidence type="ECO:0000256" key="2">
    <source>
        <dbReference type="SAM" id="MobiDB-lite"/>
    </source>
</evidence>
<dbReference type="OrthoDB" id="5244622at2759"/>
<dbReference type="STRING" id="1745343.A0A2J6Q043"/>
<feature type="region of interest" description="Disordered" evidence="2">
    <location>
        <begin position="1"/>
        <end position="30"/>
    </location>
</feature>
<name>A0A2J6Q043_9HELO</name>
<evidence type="ECO:0000313" key="4">
    <source>
        <dbReference type="Proteomes" id="UP000235672"/>
    </source>
</evidence>
<feature type="compositionally biased region" description="Polar residues" evidence="2">
    <location>
        <begin position="150"/>
        <end position="168"/>
    </location>
</feature>
<feature type="coiled-coil region" evidence="1">
    <location>
        <begin position="259"/>
        <end position="286"/>
    </location>
</feature>
<feature type="region of interest" description="Disordered" evidence="2">
    <location>
        <begin position="133"/>
        <end position="170"/>
    </location>
</feature>
<reference evidence="3 4" key="1">
    <citation type="submission" date="2016-05" db="EMBL/GenBank/DDBJ databases">
        <title>A degradative enzymes factory behind the ericoid mycorrhizal symbiosis.</title>
        <authorList>
            <consortium name="DOE Joint Genome Institute"/>
            <person name="Martino E."/>
            <person name="Morin E."/>
            <person name="Grelet G."/>
            <person name="Kuo A."/>
            <person name="Kohler A."/>
            <person name="Daghino S."/>
            <person name="Barry K."/>
            <person name="Choi C."/>
            <person name="Cichocki N."/>
            <person name="Clum A."/>
            <person name="Copeland A."/>
            <person name="Hainaut M."/>
            <person name="Haridas S."/>
            <person name="Labutti K."/>
            <person name="Lindquist E."/>
            <person name="Lipzen A."/>
            <person name="Khouja H.-R."/>
            <person name="Murat C."/>
            <person name="Ohm R."/>
            <person name="Olson A."/>
            <person name="Spatafora J."/>
            <person name="Veneault-Fourrey C."/>
            <person name="Henrissat B."/>
            <person name="Grigoriev I."/>
            <person name="Martin F."/>
            <person name="Perotto S."/>
        </authorList>
    </citation>
    <scope>NUCLEOTIDE SEQUENCE [LARGE SCALE GENOMIC DNA]</scope>
    <source>
        <strain evidence="3 4">UAMH 7357</strain>
    </source>
</reference>
<accession>A0A2J6Q043</accession>
<dbReference type="Proteomes" id="UP000235672">
    <property type="component" value="Unassembled WGS sequence"/>
</dbReference>